<dbReference type="HAMAP" id="MF_01844">
    <property type="entry name" value="NhaA"/>
    <property type="match status" value="1"/>
</dbReference>
<dbReference type="Gene3D" id="1.20.1530.10">
    <property type="entry name" value="Na+/H+ antiporter like domain"/>
    <property type="match status" value="1"/>
</dbReference>
<sequence length="401" mass="41726">MARKLVRKVAAVPAEVVRYLRVEATGGLILLVATAAALILANLSVTAEGYRRLTETTVGPEALHLNLTLGAWANDGLLAIFFLVAGLELKRELVSGELSSPRKAMLPLFAAVGGMAVPALVAFGVAFDAPGGGEVWPVPTATDIAFALAVLAVVASNLPSGVRVFLLSLAVVDDLGAITLIAVLYTDGIKLVPLAVSLACVAAYWLLQSRGIRFLPLYIVLGFIAWMTMHEAGVHATIAGVLLAFATRVKPRAGEKHAPALRLEHALQPLSAGVCVPVFAFFAAGISLEEDAMGAFLADRAALAVVAGLVIGKFIGVYGGSRLAVWLGAARLPSGLLWRDIAAVAFLTGCGFTVSLLMAELAFSDPAQQANVKAAVLIGSLLAALIAATVLRIRVKRRAET</sequence>
<dbReference type="PANTHER" id="PTHR30341">
    <property type="entry name" value="SODIUM ION/PROTON ANTIPORTER NHAA-RELATED"/>
    <property type="match status" value="1"/>
</dbReference>
<evidence type="ECO:0000256" key="7">
    <source>
        <dbReference type="ARBA" id="ARBA00023053"/>
    </source>
</evidence>
<keyword evidence="8 11" id="KW-0406">Ion transport</keyword>
<organism evidence="12 13">
    <name type="scientific">Stackebrandtia nassauensis (strain DSM 44728 / CIP 108903 / NRRL B-16338 / NBRC 102104 / LLR-40K-21)</name>
    <dbReference type="NCBI Taxonomy" id="446470"/>
    <lineage>
        <taxon>Bacteria</taxon>
        <taxon>Bacillati</taxon>
        <taxon>Actinomycetota</taxon>
        <taxon>Actinomycetes</taxon>
        <taxon>Glycomycetales</taxon>
        <taxon>Glycomycetaceae</taxon>
        <taxon>Stackebrandtia</taxon>
    </lineage>
</organism>
<dbReference type="NCBIfam" id="TIGR00773">
    <property type="entry name" value="NhaA"/>
    <property type="match status" value="1"/>
</dbReference>
<evidence type="ECO:0000256" key="10">
    <source>
        <dbReference type="ARBA" id="ARBA00023201"/>
    </source>
</evidence>
<keyword evidence="5 11" id="KW-0812">Transmembrane</keyword>
<dbReference type="AlphaFoldDB" id="D3Q8Y2"/>
<evidence type="ECO:0000256" key="2">
    <source>
        <dbReference type="ARBA" id="ARBA00022448"/>
    </source>
</evidence>
<dbReference type="RefSeq" id="WP_013016162.1">
    <property type="nucleotide sequence ID" value="NC_013947.1"/>
</dbReference>
<keyword evidence="13" id="KW-1185">Reference proteome</keyword>
<feature type="transmembrane region" description="Helical" evidence="11">
    <location>
        <begin position="67"/>
        <end position="87"/>
    </location>
</feature>
<dbReference type="OrthoDB" id="117402at2"/>
<evidence type="ECO:0000256" key="1">
    <source>
        <dbReference type="ARBA" id="ARBA00004429"/>
    </source>
</evidence>
<evidence type="ECO:0000256" key="11">
    <source>
        <dbReference type="HAMAP-Rule" id="MF_01844"/>
    </source>
</evidence>
<dbReference type="GO" id="GO:0006885">
    <property type="term" value="P:regulation of pH"/>
    <property type="evidence" value="ECO:0007669"/>
    <property type="project" value="UniProtKB-UniRule"/>
</dbReference>
<evidence type="ECO:0000313" key="12">
    <source>
        <dbReference type="EMBL" id="ADD40591.1"/>
    </source>
</evidence>
<keyword evidence="3 11" id="KW-0050">Antiport</keyword>
<dbReference type="KEGG" id="sna:Snas_0880"/>
<accession>D3Q8Y2</accession>
<feature type="transmembrane region" description="Helical" evidence="11">
    <location>
        <begin position="108"/>
        <end position="127"/>
    </location>
</feature>
<dbReference type="PANTHER" id="PTHR30341:SF0">
    <property type="entry name" value="NA(+)_H(+) ANTIPORTER NHAA"/>
    <property type="match status" value="1"/>
</dbReference>
<dbReference type="GO" id="GO:0015385">
    <property type="term" value="F:sodium:proton antiporter activity"/>
    <property type="evidence" value="ECO:0007669"/>
    <property type="project" value="UniProtKB-UniRule"/>
</dbReference>
<feature type="transmembrane region" description="Helical" evidence="11">
    <location>
        <begin position="375"/>
        <end position="395"/>
    </location>
</feature>
<feature type="transmembrane region" description="Helical" evidence="11">
    <location>
        <begin position="219"/>
        <end position="246"/>
    </location>
</feature>
<comment type="catalytic activity">
    <reaction evidence="11">
        <text>Na(+)(in) + 2 H(+)(out) = Na(+)(out) + 2 H(+)(in)</text>
        <dbReference type="Rhea" id="RHEA:29251"/>
        <dbReference type="ChEBI" id="CHEBI:15378"/>
        <dbReference type="ChEBI" id="CHEBI:29101"/>
    </reaction>
</comment>
<dbReference type="Pfam" id="PF06965">
    <property type="entry name" value="Na_H_antiport_1"/>
    <property type="match status" value="1"/>
</dbReference>
<dbReference type="EMBL" id="CP001778">
    <property type="protein sequence ID" value="ADD40591.1"/>
    <property type="molecule type" value="Genomic_DNA"/>
</dbReference>
<keyword evidence="6 11" id="KW-1133">Transmembrane helix</keyword>
<dbReference type="GO" id="GO:0005886">
    <property type="term" value="C:plasma membrane"/>
    <property type="evidence" value="ECO:0007669"/>
    <property type="project" value="UniProtKB-SubCell"/>
</dbReference>
<evidence type="ECO:0000256" key="6">
    <source>
        <dbReference type="ARBA" id="ARBA00022989"/>
    </source>
</evidence>
<dbReference type="InterPro" id="IPR004670">
    <property type="entry name" value="NhaA"/>
</dbReference>
<dbReference type="eggNOG" id="COG3004">
    <property type="taxonomic scope" value="Bacteria"/>
</dbReference>
<feature type="transmembrane region" description="Helical" evidence="11">
    <location>
        <begin position="300"/>
        <end position="321"/>
    </location>
</feature>
<feature type="transmembrane region" description="Helical" evidence="11">
    <location>
        <begin position="341"/>
        <end position="363"/>
    </location>
</feature>
<gene>
    <name evidence="11" type="primary">nhaA</name>
    <name evidence="12" type="ordered locus">Snas_0880</name>
</gene>
<evidence type="ECO:0000313" key="13">
    <source>
        <dbReference type="Proteomes" id="UP000000844"/>
    </source>
</evidence>
<protein>
    <recommendedName>
        <fullName evidence="11">Na(+)/H(+) antiporter NhaA</fullName>
    </recommendedName>
    <alternativeName>
        <fullName evidence="11">Sodium/proton antiporter NhaA</fullName>
    </alternativeName>
</protein>
<dbReference type="HOGENOM" id="CLU_015803_0_0_11"/>
<comment type="function">
    <text evidence="11">Na(+)/H(+) antiporter that extrudes sodium in exchange for external protons.</text>
</comment>
<comment type="similarity">
    <text evidence="11">Belongs to the NhaA Na(+)/H(+) (TC 2.A.33) antiporter family.</text>
</comment>
<evidence type="ECO:0000256" key="4">
    <source>
        <dbReference type="ARBA" id="ARBA00022475"/>
    </source>
</evidence>
<feature type="transmembrane region" description="Helical" evidence="11">
    <location>
        <begin position="28"/>
        <end position="47"/>
    </location>
</feature>
<name>D3Q8Y2_STANL</name>
<evidence type="ECO:0000256" key="9">
    <source>
        <dbReference type="ARBA" id="ARBA00023136"/>
    </source>
</evidence>
<reference evidence="12 13" key="1">
    <citation type="journal article" date="2009" name="Stand. Genomic Sci.">
        <title>Complete genome sequence of Stackebrandtia nassauensis type strain (LLR-40K-21).</title>
        <authorList>
            <person name="Munk C."/>
            <person name="Lapidus A."/>
            <person name="Copeland A."/>
            <person name="Jando M."/>
            <person name="Mayilraj S."/>
            <person name="Glavina Del Rio T."/>
            <person name="Nolan M."/>
            <person name="Chen F."/>
            <person name="Lucas S."/>
            <person name="Tice H."/>
            <person name="Cheng J.F."/>
            <person name="Han C."/>
            <person name="Detter J.C."/>
            <person name="Bruce D."/>
            <person name="Goodwin L."/>
            <person name="Chain P."/>
            <person name="Pitluck S."/>
            <person name="Goker M."/>
            <person name="Ovchinikova G."/>
            <person name="Pati A."/>
            <person name="Ivanova N."/>
            <person name="Mavromatis K."/>
            <person name="Chen A."/>
            <person name="Palaniappan K."/>
            <person name="Land M."/>
            <person name="Hauser L."/>
            <person name="Chang Y.J."/>
            <person name="Jeffries C.D."/>
            <person name="Bristow J."/>
            <person name="Eisen J.A."/>
            <person name="Markowitz V."/>
            <person name="Hugenholtz P."/>
            <person name="Kyrpides N.C."/>
            <person name="Klenk H.P."/>
        </authorList>
    </citation>
    <scope>NUCLEOTIDE SEQUENCE [LARGE SCALE GENOMIC DNA]</scope>
    <source>
        <strain evidence="13">DSM 44728 / CIP 108903 / NRRL B-16338 / NBRC 102104 / LLR-40K-21</strain>
    </source>
</reference>
<keyword evidence="7 11" id="KW-0915">Sodium</keyword>
<evidence type="ECO:0000256" key="5">
    <source>
        <dbReference type="ARBA" id="ARBA00022692"/>
    </source>
</evidence>
<feature type="transmembrane region" description="Helical" evidence="11">
    <location>
        <begin position="266"/>
        <end position="288"/>
    </location>
</feature>
<keyword evidence="4 11" id="KW-1003">Cell membrane</keyword>
<keyword evidence="2 11" id="KW-0813">Transport</keyword>
<evidence type="ECO:0000256" key="8">
    <source>
        <dbReference type="ARBA" id="ARBA00023065"/>
    </source>
</evidence>
<proteinExistence type="inferred from homology"/>
<feature type="transmembrane region" description="Helical" evidence="11">
    <location>
        <begin position="191"/>
        <end position="207"/>
    </location>
</feature>
<comment type="subcellular location">
    <subcellularLocation>
        <location evidence="1">Cell inner membrane</location>
        <topology evidence="1">Multi-pass membrane protein</topology>
    </subcellularLocation>
    <subcellularLocation>
        <location evidence="11">Cell membrane</location>
        <topology evidence="11">Multi-pass membrane protein</topology>
    </subcellularLocation>
</comment>
<dbReference type="Proteomes" id="UP000000844">
    <property type="component" value="Chromosome"/>
</dbReference>
<dbReference type="STRING" id="446470.Snas_0880"/>
<evidence type="ECO:0000256" key="3">
    <source>
        <dbReference type="ARBA" id="ARBA00022449"/>
    </source>
</evidence>
<dbReference type="InterPro" id="IPR023171">
    <property type="entry name" value="Na/H_antiporter_dom_sf"/>
</dbReference>
<keyword evidence="10 11" id="KW-0739">Sodium transport</keyword>
<keyword evidence="9 11" id="KW-0472">Membrane</keyword>
<feature type="transmembrane region" description="Helical" evidence="11">
    <location>
        <begin position="165"/>
        <end position="185"/>
    </location>
</feature>